<dbReference type="Proteomes" id="UP000039865">
    <property type="component" value="Unassembled WGS sequence"/>
</dbReference>
<proteinExistence type="predicted"/>
<dbReference type="AlphaFoldDB" id="A0A077ZXI6"/>
<evidence type="ECO:0000313" key="3">
    <source>
        <dbReference type="Proteomes" id="UP000039865"/>
    </source>
</evidence>
<reference evidence="2 3" key="1">
    <citation type="submission" date="2014-06" db="EMBL/GenBank/DDBJ databases">
        <authorList>
            <person name="Swart Estienne"/>
        </authorList>
    </citation>
    <scope>NUCLEOTIDE SEQUENCE [LARGE SCALE GENOMIC DNA]</scope>
    <source>
        <strain evidence="2 3">130c</strain>
    </source>
</reference>
<accession>A0A077ZXI6</accession>
<evidence type="ECO:0000313" key="2">
    <source>
        <dbReference type="EMBL" id="CDW74615.1"/>
    </source>
</evidence>
<feature type="region of interest" description="Disordered" evidence="1">
    <location>
        <begin position="280"/>
        <end position="322"/>
    </location>
</feature>
<dbReference type="InParanoid" id="A0A077ZXI6"/>
<name>A0A077ZXI6_STYLE</name>
<feature type="region of interest" description="Disordered" evidence="1">
    <location>
        <begin position="153"/>
        <end position="173"/>
    </location>
</feature>
<gene>
    <name evidence="2" type="primary">Contig17575.g18693</name>
    <name evidence="2" type="ORF">STYLEM_3596</name>
</gene>
<feature type="compositionally biased region" description="Basic and acidic residues" evidence="1">
    <location>
        <begin position="280"/>
        <end position="313"/>
    </location>
</feature>
<sequence length="667" mass="78432">MISKREIEQLQKEILYPTYFDKYHNVKIKDLTVHDKYNQILQVALKTQNNQKKIKSLSQAIDMQKSLQKLLRHGFNATNIEVDDIHLMRRMQDNDQERKAKEFLQNNPTLVDELVQGYYNKHNRLTKKNVIRLFGPTQRQVIEDEREQERLEKLEKENPIRGPKKHSSTSDIFGGLARTSESKQNQRRASIANNNLSIKYLSQHQQKKLMKLQEQLGEMGDVKNLDDYSLANQYSKKSYCSYRSTKKLNVLQTFEQNAYKNKISRLDTIYKRGQYLKMMQEKQEQEEREKQRQKLEEEKKQLEKEAAEAEANSKRTFPNQHKSRLMKDLSKHDFVLTRVSQKLVKASTNVKSIDQIVNEIVQKEDNNLKKAKSEKEKEFMKRNFLIMEKLDFTKKFFEPILEEKDLHGDIMVKSKVPRHIIHKMNIQNSPGIVAGIDKEHASSPDFNKQQQKFFGDMLFRKQNPDFFLTSIQEMEKKKTLRESMMNLNATEEDNISPSKMSPYLNPFKAIFGDVNVNSRLQRALSKNQILKSDKIQLNFNDSNKQEMITQYTNSVPLSCKAQSQVSKKRPLNHSKVYKTLIDDSKLSNNLYKTSSHFSTTKLGDRQQNMQKVKDLTGIIWSCANQLDSNQAERKTFFSVEKYTKQEFRELEDKFETIHGVNDLLNEL</sequence>
<protein>
    <submittedName>
        <fullName evidence="2">Uncharacterized protein</fullName>
    </submittedName>
</protein>
<evidence type="ECO:0000256" key="1">
    <source>
        <dbReference type="SAM" id="MobiDB-lite"/>
    </source>
</evidence>
<organism evidence="2 3">
    <name type="scientific">Stylonychia lemnae</name>
    <name type="common">Ciliate</name>
    <dbReference type="NCBI Taxonomy" id="5949"/>
    <lineage>
        <taxon>Eukaryota</taxon>
        <taxon>Sar</taxon>
        <taxon>Alveolata</taxon>
        <taxon>Ciliophora</taxon>
        <taxon>Intramacronucleata</taxon>
        <taxon>Spirotrichea</taxon>
        <taxon>Stichotrichia</taxon>
        <taxon>Sporadotrichida</taxon>
        <taxon>Oxytrichidae</taxon>
        <taxon>Stylonychinae</taxon>
        <taxon>Stylonychia</taxon>
    </lineage>
</organism>
<dbReference type="EMBL" id="CCKQ01003499">
    <property type="protein sequence ID" value="CDW74615.1"/>
    <property type="molecule type" value="Genomic_DNA"/>
</dbReference>
<keyword evidence="3" id="KW-1185">Reference proteome</keyword>